<evidence type="ECO:0000256" key="5">
    <source>
        <dbReference type="ARBA" id="ARBA00023136"/>
    </source>
</evidence>
<dbReference type="VEuPathDB" id="PiroplasmaDB:TOT_010001013"/>
<gene>
    <name evidence="9" type="ORF">TOT_010001013</name>
</gene>
<keyword evidence="10" id="KW-1185">Reference proteome</keyword>
<proteinExistence type="predicted"/>
<dbReference type="Pfam" id="PF09335">
    <property type="entry name" value="VTT_dom"/>
    <property type="match status" value="1"/>
</dbReference>
<feature type="transmembrane region" description="Helical" evidence="7">
    <location>
        <begin position="64"/>
        <end position="83"/>
    </location>
</feature>
<keyword evidence="2" id="KW-1003">Cell membrane</keyword>
<accession>J4C7S7</accession>
<dbReference type="GO" id="GO:0005886">
    <property type="term" value="C:plasma membrane"/>
    <property type="evidence" value="ECO:0007669"/>
    <property type="project" value="UniProtKB-SubCell"/>
</dbReference>
<feature type="transmembrane region" description="Helical" evidence="7">
    <location>
        <begin position="140"/>
        <end position="170"/>
    </location>
</feature>
<feature type="compositionally biased region" description="Polar residues" evidence="6">
    <location>
        <begin position="9"/>
        <end position="20"/>
    </location>
</feature>
<reference evidence="9 10" key="1">
    <citation type="journal article" date="2012" name="MBio">
        <title>Comparative genome analysis of three eukaryotic parasites with differing abilities to transform leukocytes reveals key mediators of Theileria-induced leukocyte transformation.</title>
        <authorList>
            <person name="Hayashida K."/>
            <person name="Hara Y."/>
            <person name="Abe T."/>
            <person name="Yamasaki C."/>
            <person name="Toyoda A."/>
            <person name="Kosuge T."/>
            <person name="Suzuki Y."/>
            <person name="Sato Y."/>
            <person name="Kawashima S."/>
            <person name="Katayama T."/>
            <person name="Wakaguri H."/>
            <person name="Inoue N."/>
            <person name="Homma K."/>
            <person name="Tada-Umezaki M."/>
            <person name="Yagi Y."/>
            <person name="Fujii Y."/>
            <person name="Habara T."/>
            <person name="Kanehisa M."/>
            <person name="Watanabe H."/>
            <person name="Ito K."/>
            <person name="Gojobori T."/>
            <person name="Sugawara H."/>
            <person name="Imanishi T."/>
            <person name="Weir W."/>
            <person name="Gardner M."/>
            <person name="Pain A."/>
            <person name="Shiels B."/>
            <person name="Hattori M."/>
            <person name="Nene V."/>
            <person name="Sugimoto C."/>
        </authorList>
    </citation>
    <scope>NUCLEOTIDE SEQUENCE [LARGE SCALE GENOMIC DNA]</scope>
    <source>
        <strain evidence="9 10">Shintoku</strain>
    </source>
</reference>
<feature type="region of interest" description="Disordered" evidence="6">
    <location>
        <begin position="1"/>
        <end position="29"/>
    </location>
</feature>
<dbReference type="GeneID" id="20713840"/>
<keyword evidence="3 7" id="KW-0812">Transmembrane</keyword>
<evidence type="ECO:0000256" key="4">
    <source>
        <dbReference type="ARBA" id="ARBA00022989"/>
    </source>
</evidence>
<evidence type="ECO:0000256" key="2">
    <source>
        <dbReference type="ARBA" id="ARBA00022475"/>
    </source>
</evidence>
<evidence type="ECO:0000256" key="6">
    <source>
        <dbReference type="SAM" id="MobiDB-lite"/>
    </source>
</evidence>
<dbReference type="InterPro" id="IPR015414">
    <property type="entry name" value="TMEM64"/>
</dbReference>
<comment type="subcellular location">
    <subcellularLocation>
        <location evidence="1">Cell membrane</location>
        <topology evidence="1">Multi-pass membrane protein</topology>
    </subcellularLocation>
</comment>
<dbReference type="STRING" id="869250.J4C7S7"/>
<evidence type="ECO:0000259" key="8">
    <source>
        <dbReference type="Pfam" id="PF09335"/>
    </source>
</evidence>
<organism evidence="9 10">
    <name type="scientific">Theileria orientalis strain Shintoku</name>
    <dbReference type="NCBI Taxonomy" id="869250"/>
    <lineage>
        <taxon>Eukaryota</taxon>
        <taxon>Sar</taxon>
        <taxon>Alveolata</taxon>
        <taxon>Apicomplexa</taxon>
        <taxon>Aconoidasida</taxon>
        <taxon>Piroplasmida</taxon>
        <taxon>Theileriidae</taxon>
        <taxon>Theileria</taxon>
    </lineage>
</organism>
<keyword evidence="4 7" id="KW-1133">Transmembrane helix</keyword>
<dbReference type="PANTHER" id="PTHR12677">
    <property type="entry name" value="GOLGI APPARATUS MEMBRANE PROTEIN TVP38-RELATED"/>
    <property type="match status" value="1"/>
</dbReference>
<dbReference type="PANTHER" id="PTHR12677:SF59">
    <property type="entry name" value="GOLGI APPARATUS MEMBRANE PROTEIN TVP38-RELATED"/>
    <property type="match status" value="1"/>
</dbReference>
<dbReference type="InterPro" id="IPR032816">
    <property type="entry name" value="VTT_dom"/>
</dbReference>
<feature type="domain" description="VTT" evidence="8">
    <location>
        <begin position="124"/>
        <end position="246"/>
    </location>
</feature>
<evidence type="ECO:0000256" key="7">
    <source>
        <dbReference type="SAM" id="Phobius"/>
    </source>
</evidence>
<evidence type="ECO:0000313" key="10">
    <source>
        <dbReference type="Proteomes" id="UP000003786"/>
    </source>
</evidence>
<evidence type="ECO:0000256" key="3">
    <source>
        <dbReference type="ARBA" id="ARBA00022692"/>
    </source>
</evidence>
<feature type="transmembrane region" description="Helical" evidence="7">
    <location>
        <begin position="104"/>
        <end position="134"/>
    </location>
</feature>
<dbReference type="EMBL" id="AP011946">
    <property type="protein sequence ID" value="BAM39558.1"/>
    <property type="molecule type" value="Genomic_DNA"/>
</dbReference>
<dbReference type="Proteomes" id="UP000003786">
    <property type="component" value="Chromosome 1"/>
</dbReference>
<dbReference type="AlphaFoldDB" id="J4C7S7"/>
<protein>
    <recommendedName>
        <fullName evidence="8">VTT domain-containing protein</fullName>
    </recommendedName>
</protein>
<evidence type="ECO:0000256" key="1">
    <source>
        <dbReference type="ARBA" id="ARBA00004651"/>
    </source>
</evidence>
<dbReference type="KEGG" id="tot:TOT_010001013"/>
<sequence length="337" mass="38613">MDEVVSERWSPSRSPITSEINVPKPNEDDAETGLNYLNLEGSEYNFGSDQPLLYSETTPRSGVWAVRFMVIMWIVTTFLFFFYRKEISDLIRKLAIYCSEQGKLVYLYYILLFTASVPLLMSIEILVVAAGFIYSHIHGHAYGIIISVVTSFVGYLASMSICFFLARYFIHSFVNRQFRSYRYYNALMTATERDGFKMVSIIRLSPFFPGAICSYIFGTTNVAFKDFFWGSVGYVPSLAFYSYVGSLLENLTSDGKLGQFSKTRRASSRLEDGDIYNDLTHSFNRRYDLRVKLDERASSAIMFTHCCMEQYIVLRIKLSHITDSWSVIVVCQSPVVA</sequence>
<dbReference type="RefSeq" id="XP_009689859.1">
    <property type="nucleotide sequence ID" value="XM_009691564.1"/>
</dbReference>
<name>J4C7S7_THEOR</name>
<dbReference type="eggNOG" id="KOG3140">
    <property type="taxonomic scope" value="Eukaryota"/>
</dbReference>
<keyword evidence="5 7" id="KW-0472">Membrane</keyword>
<dbReference type="OrthoDB" id="166803at2759"/>
<evidence type="ECO:0000313" key="9">
    <source>
        <dbReference type="EMBL" id="BAM39558.1"/>
    </source>
</evidence>